<comment type="caution">
    <text evidence="1">The sequence shown here is derived from an EMBL/GenBank/DDBJ whole genome shotgun (WGS) entry which is preliminary data.</text>
</comment>
<evidence type="ECO:0008006" key="3">
    <source>
        <dbReference type="Google" id="ProtNLM"/>
    </source>
</evidence>
<evidence type="ECO:0000313" key="1">
    <source>
        <dbReference type="EMBL" id="MCE7002023.1"/>
    </source>
</evidence>
<evidence type="ECO:0000313" key="2">
    <source>
        <dbReference type="Proteomes" id="UP001521150"/>
    </source>
</evidence>
<sequence length="172" mass="19020">MRQRQLRGQCLRLLRGIPIPTPFSAEAMCEVIAEHRGRRLYLHPMPELDDVEGAPCGMWLATDVADHIFVERQTSPFHQEHIILHEIGHMLCGHAMPALSETAVSAEPGDPVDPAIVHGALTRTSYTNYQEREAEMVATLVLESIGRLPAPTPFTGMLAGLEQGIGYHRTGH</sequence>
<organism evidence="1 2">
    <name type="scientific">Kibdelosporangium philippinense</name>
    <dbReference type="NCBI Taxonomy" id="211113"/>
    <lineage>
        <taxon>Bacteria</taxon>
        <taxon>Bacillati</taxon>
        <taxon>Actinomycetota</taxon>
        <taxon>Actinomycetes</taxon>
        <taxon>Pseudonocardiales</taxon>
        <taxon>Pseudonocardiaceae</taxon>
        <taxon>Kibdelosporangium</taxon>
    </lineage>
</organism>
<accession>A0ABS8Z4R6</accession>
<name>A0ABS8Z4R6_9PSEU</name>
<dbReference type="Proteomes" id="UP001521150">
    <property type="component" value="Unassembled WGS sequence"/>
</dbReference>
<dbReference type="RefSeq" id="WP_233723062.1">
    <property type="nucleotide sequence ID" value="NZ_JAJVCN010000001.1"/>
</dbReference>
<keyword evidence="2" id="KW-1185">Reference proteome</keyword>
<gene>
    <name evidence="1" type="ORF">LWC34_04140</name>
</gene>
<dbReference type="EMBL" id="JAJVCN010000001">
    <property type="protein sequence ID" value="MCE7002023.1"/>
    <property type="molecule type" value="Genomic_DNA"/>
</dbReference>
<protein>
    <recommendedName>
        <fullName evidence="3">IrrE N-terminal-like domain-containing protein</fullName>
    </recommendedName>
</protein>
<proteinExistence type="predicted"/>
<reference evidence="1 2" key="1">
    <citation type="submission" date="2021-12" db="EMBL/GenBank/DDBJ databases">
        <title>Genome sequence of Kibdelosporangium philippinense ATCC 49844.</title>
        <authorList>
            <person name="Fedorov E.A."/>
            <person name="Omeragic M."/>
            <person name="Shalygina K.F."/>
            <person name="Maclea K.S."/>
        </authorList>
    </citation>
    <scope>NUCLEOTIDE SEQUENCE [LARGE SCALE GENOMIC DNA]</scope>
    <source>
        <strain evidence="1 2">ATCC 49844</strain>
    </source>
</reference>